<dbReference type="RefSeq" id="WP_264810318.1">
    <property type="nucleotide sequence ID" value="NZ_CP110226.1"/>
</dbReference>
<organism evidence="3 4">
    <name type="scientific">Algoriphagus halophytocola</name>
    <dbReference type="NCBI Taxonomy" id="2991499"/>
    <lineage>
        <taxon>Bacteria</taxon>
        <taxon>Pseudomonadati</taxon>
        <taxon>Bacteroidota</taxon>
        <taxon>Cytophagia</taxon>
        <taxon>Cytophagales</taxon>
        <taxon>Cyclobacteriaceae</taxon>
        <taxon>Algoriphagus</taxon>
    </lineage>
</organism>
<accession>A0ABY6MND8</accession>
<keyword evidence="1" id="KW-0812">Transmembrane</keyword>
<dbReference type="SUPFAM" id="SSF48371">
    <property type="entry name" value="ARM repeat"/>
    <property type="match status" value="1"/>
</dbReference>
<keyword evidence="4" id="KW-1185">Reference proteome</keyword>
<name>A0ABY6MND8_9BACT</name>
<keyword evidence="1" id="KW-0472">Membrane</keyword>
<protein>
    <recommendedName>
        <fullName evidence="2">DED domain-containing protein</fullName>
    </recommendedName>
</protein>
<dbReference type="EMBL" id="CP110226">
    <property type="protein sequence ID" value="UZD23724.1"/>
    <property type="molecule type" value="Genomic_DNA"/>
</dbReference>
<dbReference type="InterPro" id="IPR016024">
    <property type="entry name" value="ARM-type_fold"/>
</dbReference>
<evidence type="ECO:0000313" key="3">
    <source>
        <dbReference type="EMBL" id="UZD23724.1"/>
    </source>
</evidence>
<evidence type="ECO:0000256" key="1">
    <source>
        <dbReference type="SAM" id="Phobius"/>
    </source>
</evidence>
<sequence length="522" mass="59115">MKFEFLLRNILGLFLLIPFTGFGQQEVYFTDSTSFFNFIQEQNSISGLEFGLAVDGELAGRTELDSLFTLADTSLVSMTFSEFNDALVLKNQLENEAVSSEIVFYILGERQAYDVAYAYTLDLLTNDQLFPVGSSGPGTDLISLANRSPYIPSFATGLEYFSDIKVFAITVIIGLFLVIASSMILFMLIFKARRNIREKVNAQYEEEIVGPLSELLFEKSLEEIEQLSDEEVHGYFAAAKLKKQAFKEVLMDQILGLNKKMKGDFKLKLKALYKSLGLDQISIQHIKSKKWDKVVKGMVEVNEMDLDEALSEIKAHANSSNFYVRSQAVATLLNLSQKSDLSFLSEQNFPLSRWQQMNYLRIIKYLQSKRELNLESLFYSNNKSIRLFGYKLVRMIGRVDLLERLEQRFLEVGEEEKIEIIRTYEVLGAPLASELINPCLLAEDPLLSENASRAVGTIGNAESIEVLLGILSGKPSFKHKMILLKSLKELDPAKYCEFIEQSKSADVAQIDRHLTDPLLQDV</sequence>
<dbReference type="PROSITE" id="PS50168">
    <property type="entry name" value="DED"/>
    <property type="match status" value="1"/>
</dbReference>
<feature type="transmembrane region" description="Helical" evidence="1">
    <location>
        <begin position="166"/>
        <end position="190"/>
    </location>
</feature>
<gene>
    <name evidence="3" type="ORF">OM944_04350</name>
</gene>
<evidence type="ECO:0000259" key="2">
    <source>
        <dbReference type="PROSITE" id="PS50168"/>
    </source>
</evidence>
<feature type="domain" description="DED" evidence="2">
    <location>
        <begin position="321"/>
        <end position="407"/>
    </location>
</feature>
<dbReference type="Proteomes" id="UP001163156">
    <property type="component" value="Chromosome"/>
</dbReference>
<dbReference type="InterPro" id="IPR001875">
    <property type="entry name" value="DED_dom"/>
</dbReference>
<proteinExistence type="predicted"/>
<keyword evidence="1" id="KW-1133">Transmembrane helix</keyword>
<reference evidence="3" key="1">
    <citation type="submission" date="2022-10" db="EMBL/GenBank/DDBJ databases">
        <title>Algoriphagus sp. a novel bacteria isolate from halophytes salicornia europaea.</title>
        <authorList>
            <person name="Peng Y."/>
            <person name="Jiang L."/>
            <person name="Lee J."/>
        </authorList>
    </citation>
    <scope>NUCLEOTIDE SEQUENCE</scope>
    <source>
        <strain evidence="3">TR-M5</strain>
    </source>
</reference>
<evidence type="ECO:0000313" key="4">
    <source>
        <dbReference type="Proteomes" id="UP001163156"/>
    </source>
</evidence>